<comment type="caution">
    <text evidence="1">The sequence shown here is derived from an EMBL/GenBank/DDBJ whole genome shotgun (WGS) entry which is preliminary data.</text>
</comment>
<accession>A0A0F9T9V3</accession>
<evidence type="ECO:0000313" key="1">
    <source>
        <dbReference type="EMBL" id="KKN75964.1"/>
    </source>
</evidence>
<reference evidence="1" key="1">
    <citation type="journal article" date="2015" name="Nature">
        <title>Complex archaea that bridge the gap between prokaryotes and eukaryotes.</title>
        <authorList>
            <person name="Spang A."/>
            <person name="Saw J.H."/>
            <person name="Jorgensen S.L."/>
            <person name="Zaremba-Niedzwiedzka K."/>
            <person name="Martijn J."/>
            <person name="Lind A.E."/>
            <person name="van Eijk R."/>
            <person name="Schleper C."/>
            <person name="Guy L."/>
            <person name="Ettema T.J."/>
        </authorList>
    </citation>
    <scope>NUCLEOTIDE SEQUENCE</scope>
</reference>
<sequence>MEIKTQKELFALAQRIANHYSAKGQSVLSEPLQGEVLALDMDELDLVDEMLEGRSVTLFLGSGKAWVTAPEASQ</sequence>
<dbReference type="AlphaFoldDB" id="A0A0F9T9V3"/>
<gene>
    <name evidence="1" type="ORF">LCGC14_0375210</name>
</gene>
<proteinExistence type="predicted"/>
<name>A0A0F9T9V3_9ZZZZ</name>
<dbReference type="EMBL" id="LAZR01000301">
    <property type="protein sequence ID" value="KKN75964.1"/>
    <property type="molecule type" value="Genomic_DNA"/>
</dbReference>
<protein>
    <submittedName>
        <fullName evidence="1">Uncharacterized protein</fullName>
    </submittedName>
</protein>
<organism evidence="1">
    <name type="scientific">marine sediment metagenome</name>
    <dbReference type="NCBI Taxonomy" id="412755"/>
    <lineage>
        <taxon>unclassified sequences</taxon>
        <taxon>metagenomes</taxon>
        <taxon>ecological metagenomes</taxon>
    </lineage>
</organism>